<dbReference type="SUPFAM" id="SSF102114">
    <property type="entry name" value="Radical SAM enzymes"/>
    <property type="match status" value="1"/>
</dbReference>
<dbReference type="PANTHER" id="PTHR42836:SF1">
    <property type="entry name" value="7-CARBOXY-7-DEAZAGUANINE SYNTHASE"/>
    <property type="match status" value="1"/>
</dbReference>
<dbReference type="PROSITE" id="PS51918">
    <property type="entry name" value="RADICAL_SAM"/>
    <property type="match status" value="1"/>
</dbReference>
<keyword evidence="2" id="KW-0949">S-adenosyl-L-methionine</keyword>
<protein>
    <submittedName>
        <fullName evidence="7">TatD family-associated radical SAM protein</fullName>
    </submittedName>
</protein>
<dbReference type="AlphaFoldDB" id="A0A939BPS4"/>
<evidence type="ECO:0000259" key="6">
    <source>
        <dbReference type="PROSITE" id="PS51918"/>
    </source>
</evidence>
<dbReference type="NCBIfam" id="TIGR04038">
    <property type="entry name" value="tatD_link_rSAM"/>
    <property type="match status" value="1"/>
</dbReference>
<dbReference type="GO" id="GO:0051539">
    <property type="term" value="F:4 iron, 4 sulfur cluster binding"/>
    <property type="evidence" value="ECO:0007669"/>
    <property type="project" value="UniProtKB-KW"/>
</dbReference>
<keyword evidence="1" id="KW-0004">4Fe-4S</keyword>
<keyword evidence="4" id="KW-0408">Iron</keyword>
<evidence type="ECO:0000256" key="5">
    <source>
        <dbReference type="ARBA" id="ARBA00023014"/>
    </source>
</evidence>
<dbReference type="RefSeq" id="WP_204701981.1">
    <property type="nucleotide sequence ID" value="NZ_JAFBDQ010000010.1"/>
</dbReference>
<dbReference type="InterPro" id="IPR013785">
    <property type="entry name" value="Aldolase_TIM"/>
</dbReference>
<comment type="caution">
    <text evidence="7">The sequence shown here is derived from an EMBL/GenBank/DDBJ whole genome shotgun (WGS) entry which is preliminary data.</text>
</comment>
<dbReference type="Gene3D" id="3.20.20.70">
    <property type="entry name" value="Aldolase class I"/>
    <property type="match status" value="1"/>
</dbReference>
<keyword evidence="8" id="KW-1185">Reference proteome</keyword>
<dbReference type="EMBL" id="JAFBDQ010000010">
    <property type="protein sequence ID" value="MBM7557228.1"/>
    <property type="molecule type" value="Genomic_DNA"/>
</dbReference>
<evidence type="ECO:0000256" key="1">
    <source>
        <dbReference type="ARBA" id="ARBA00022485"/>
    </source>
</evidence>
<dbReference type="InterPro" id="IPR007197">
    <property type="entry name" value="rSAM"/>
</dbReference>
<dbReference type="GO" id="GO:0003824">
    <property type="term" value="F:catalytic activity"/>
    <property type="evidence" value="ECO:0007669"/>
    <property type="project" value="InterPro"/>
</dbReference>
<proteinExistence type="predicted"/>
<name>A0A939BPS4_9FIRM</name>
<gene>
    <name evidence="7" type="ORF">JOC47_002083</name>
</gene>
<keyword evidence="3" id="KW-0479">Metal-binding</keyword>
<evidence type="ECO:0000313" key="7">
    <source>
        <dbReference type="EMBL" id="MBM7557228.1"/>
    </source>
</evidence>
<dbReference type="Pfam" id="PF04055">
    <property type="entry name" value="Radical_SAM"/>
    <property type="match status" value="1"/>
</dbReference>
<reference evidence="7" key="1">
    <citation type="submission" date="2021-01" db="EMBL/GenBank/DDBJ databases">
        <title>Genomic Encyclopedia of Type Strains, Phase IV (KMG-IV): sequencing the most valuable type-strain genomes for metagenomic binning, comparative biology and taxonomic classification.</title>
        <authorList>
            <person name="Goeker M."/>
        </authorList>
    </citation>
    <scope>NUCLEOTIDE SEQUENCE</scope>
    <source>
        <strain evidence="7">DSM 23230</strain>
    </source>
</reference>
<dbReference type="GO" id="GO:0046872">
    <property type="term" value="F:metal ion binding"/>
    <property type="evidence" value="ECO:0007669"/>
    <property type="project" value="UniProtKB-KW"/>
</dbReference>
<evidence type="ECO:0000313" key="8">
    <source>
        <dbReference type="Proteomes" id="UP000774000"/>
    </source>
</evidence>
<evidence type="ECO:0000256" key="3">
    <source>
        <dbReference type="ARBA" id="ARBA00022723"/>
    </source>
</evidence>
<keyword evidence="5" id="KW-0411">Iron-sulfur</keyword>
<evidence type="ECO:0000256" key="2">
    <source>
        <dbReference type="ARBA" id="ARBA00022691"/>
    </source>
</evidence>
<dbReference type="SFLD" id="SFLDG01111">
    <property type="entry name" value="Uncharacterised_Radical_SAM_Su"/>
    <property type="match status" value="1"/>
</dbReference>
<accession>A0A939BPS4</accession>
<dbReference type="InterPro" id="IPR058240">
    <property type="entry name" value="rSAM_sf"/>
</dbReference>
<dbReference type="InterPro" id="IPR023821">
    <property type="entry name" value="rSAM_TatD-assoc"/>
</dbReference>
<dbReference type="Proteomes" id="UP000774000">
    <property type="component" value="Unassembled WGS sequence"/>
</dbReference>
<dbReference type="PANTHER" id="PTHR42836">
    <property type="entry name" value="7-CARBOXY-7-DEAZAGUANINE SYNTHASE"/>
    <property type="match status" value="1"/>
</dbReference>
<dbReference type="SFLD" id="SFLDG01067">
    <property type="entry name" value="SPASM/twitch_domain_containing"/>
    <property type="match status" value="1"/>
</dbReference>
<feature type="domain" description="Radical SAM core" evidence="6">
    <location>
        <begin position="5"/>
        <end position="194"/>
    </location>
</feature>
<evidence type="ECO:0000256" key="4">
    <source>
        <dbReference type="ARBA" id="ARBA00023004"/>
    </source>
</evidence>
<dbReference type="SFLD" id="SFLDS00029">
    <property type="entry name" value="Radical_SAM"/>
    <property type="match status" value="1"/>
</dbReference>
<sequence length="194" mass="22162">MAITYPLGSKLYINLTNQCNNDCKFCVRKFKDGLGGYKLWLDKEPSVQEVINDLENPEDYKEIVFCGFGEPLMRLNAVKKVAAWLKDNYPEIPLRINTNGLANLVYQRNILPELEELIATMSISLNASTAEQYQEVAQSKYGRKAFEAVIDFIKEAKKYISEVQVSVVTYPGVDVEKCKKIATDLDVKFKIREF</sequence>
<dbReference type="CDD" id="cd01335">
    <property type="entry name" value="Radical_SAM"/>
    <property type="match status" value="1"/>
</dbReference>
<organism evidence="7 8">
    <name type="scientific">Halanaerobacter jeridensis</name>
    <dbReference type="NCBI Taxonomy" id="706427"/>
    <lineage>
        <taxon>Bacteria</taxon>
        <taxon>Bacillati</taxon>
        <taxon>Bacillota</taxon>
        <taxon>Clostridia</taxon>
        <taxon>Halanaerobiales</taxon>
        <taxon>Halobacteroidaceae</taxon>
        <taxon>Halanaerobacter</taxon>
    </lineage>
</organism>